<reference evidence="2 3" key="1">
    <citation type="journal article" date="2019" name="Nat. Ecol. Evol.">
        <title>Megaphylogeny resolves global patterns of mushroom evolution.</title>
        <authorList>
            <person name="Varga T."/>
            <person name="Krizsan K."/>
            <person name="Foldi C."/>
            <person name="Dima B."/>
            <person name="Sanchez-Garcia M."/>
            <person name="Sanchez-Ramirez S."/>
            <person name="Szollosi G.J."/>
            <person name="Szarkandi J.G."/>
            <person name="Papp V."/>
            <person name="Albert L."/>
            <person name="Andreopoulos W."/>
            <person name="Angelini C."/>
            <person name="Antonin V."/>
            <person name="Barry K.W."/>
            <person name="Bougher N.L."/>
            <person name="Buchanan P."/>
            <person name="Buyck B."/>
            <person name="Bense V."/>
            <person name="Catcheside P."/>
            <person name="Chovatia M."/>
            <person name="Cooper J."/>
            <person name="Damon W."/>
            <person name="Desjardin D."/>
            <person name="Finy P."/>
            <person name="Geml J."/>
            <person name="Haridas S."/>
            <person name="Hughes K."/>
            <person name="Justo A."/>
            <person name="Karasinski D."/>
            <person name="Kautmanova I."/>
            <person name="Kiss B."/>
            <person name="Kocsube S."/>
            <person name="Kotiranta H."/>
            <person name="LaButti K.M."/>
            <person name="Lechner B.E."/>
            <person name="Liimatainen K."/>
            <person name="Lipzen A."/>
            <person name="Lukacs Z."/>
            <person name="Mihaltcheva S."/>
            <person name="Morgado L.N."/>
            <person name="Niskanen T."/>
            <person name="Noordeloos M.E."/>
            <person name="Ohm R.A."/>
            <person name="Ortiz-Santana B."/>
            <person name="Ovrebo C."/>
            <person name="Racz N."/>
            <person name="Riley R."/>
            <person name="Savchenko A."/>
            <person name="Shiryaev A."/>
            <person name="Soop K."/>
            <person name="Spirin V."/>
            <person name="Szebenyi C."/>
            <person name="Tomsovsky M."/>
            <person name="Tulloss R.E."/>
            <person name="Uehling J."/>
            <person name="Grigoriev I.V."/>
            <person name="Vagvolgyi C."/>
            <person name="Papp T."/>
            <person name="Martin F.M."/>
            <person name="Miettinen O."/>
            <person name="Hibbett D.S."/>
            <person name="Nagy L.G."/>
        </authorList>
    </citation>
    <scope>NUCLEOTIDE SEQUENCE [LARGE SCALE GENOMIC DNA]</scope>
    <source>
        <strain evidence="2 3">FP101781</strain>
    </source>
</reference>
<organism evidence="2 3">
    <name type="scientific">Coprinellus micaceus</name>
    <name type="common">Glistening ink-cap mushroom</name>
    <name type="synonym">Coprinus micaceus</name>
    <dbReference type="NCBI Taxonomy" id="71717"/>
    <lineage>
        <taxon>Eukaryota</taxon>
        <taxon>Fungi</taxon>
        <taxon>Dikarya</taxon>
        <taxon>Basidiomycota</taxon>
        <taxon>Agaricomycotina</taxon>
        <taxon>Agaricomycetes</taxon>
        <taxon>Agaricomycetidae</taxon>
        <taxon>Agaricales</taxon>
        <taxon>Agaricineae</taxon>
        <taxon>Psathyrellaceae</taxon>
        <taxon>Coprinellus</taxon>
    </lineage>
</organism>
<evidence type="ECO:0000256" key="1">
    <source>
        <dbReference type="SAM" id="MobiDB-lite"/>
    </source>
</evidence>
<name>A0A4Y7SHF7_COPMI</name>
<feature type="compositionally biased region" description="Polar residues" evidence="1">
    <location>
        <begin position="14"/>
        <end position="23"/>
    </location>
</feature>
<sequence>MLNDTVNAILSPSFTETSRQSIRSPLLPSGSGDQASSPSPSAPPLSSLLLPADPYWTLETTKRAVVPDNRGTVYAYMIQPFMTSPFSRSFRKSEACGSNRHPTFLVTHMDSMYTNLLLAYFQFTGRLRAVERTRPEKGWSSNGRTNDEKLETPEVLGRAGFENTRDDIGPAKRFGYQSGLWHRGLSLTGRKTDETTSVQHSDRDRIRAKRRFTGYASGVDTPKGDFQGDIAPGETMEVVKLEKERGSV</sequence>
<evidence type="ECO:0000313" key="2">
    <source>
        <dbReference type="EMBL" id="TEB21192.1"/>
    </source>
</evidence>
<feature type="region of interest" description="Disordered" evidence="1">
    <location>
        <begin position="14"/>
        <end position="44"/>
    </location>
</feature>
<comment type="caution">
    <text evidence="2">The sequence shown here is derived from an EMBL/GenBank/DDBJ whole genome shotgun (WGS) entry which is preliminary data.</text>
</comment>
<evidence type="ECO:0000313" key="3">
    <source>
        <dbReference type="Proteomes" id="UP000298030"/>
    </source>
</evidence>
<accession>A0A4Y7SHF7</accession>
<feature type="compositionally biased region" description="Low complexity" evidence="1">
    <location>
        <begin position="28"/>
        <end position="44"/>
    </location>
</feature>
<dbReference type="Proteomes" id="UP000298030">
    <property type="component" value="Unassembled WGS sequence"/>
</dbReference>
<proteinExistence type="predicted"/>
<protein>
    <submittedName>
        <fullName evidence="2">Uncharacterized protein</fullName>
    </submittedName>
</protein>
<keyword evidence="3" id="KW-1185">Reference proteome</keyword>
<gene>
    <name evidence="2" type="ORF">FA13DRAFT_1717163</name>
</gene>
<dbReference type="AlphaFoldDB" id="A0A4Y7SHF7"/>
<dbReference type="EMBL" id="QPFP01000118">
    <property type="protein sequence ID" value="TEB21192.1"/>
    <property type="molecule type" value="Genomic_DNA"/>
</dbReference>